<evidence type="ECO:0000259" key="6">
    <source>
        <dbReference type="Pfam" id="PF08640"/>
    </source>
</evidence>
<dbReference type="PANTHER" id="PTHR23271:SF1">
    <property type="entry name" value="U3 SMALL NUCLEOLAR RNA-ASSOCIATED PROTEIN 6 HOMOLOG"/>
    <property type="match status" value="1"/>
</dbReference>
<dbReference type="PANTHER" id="PTHR23271">
    <property type="entry name" value="HEPATOCELLULAR CARCINOMA-ASSOCIATED ANTIGEN 66"/>
    <property type="match status" value="1"/>
</dbReference>
<dbReference type="SUPFAM" id="SSF48452">
    <property type="entry name" value="TPR-like"/>
    <property type="match status" value="2"/>
</dbReference>
<sequence length="696" mass="81832">MADTVQFYLERMVPELEDLEKRGFFTKVEIKAIVKKRTNFEYALKRRIAKKIDYLRCIEYEMNLETLRKKRKARMNNTDSENAQKTSISDYAGTRRIYHLFQRALNKFKGDLSLWMQYIEFAKKNEANNLLSGIFVKALQLHPTKAPLWIMAASWEYEENANIGAARVLMQRALRLNPHEKSLWLEYFRLELLYVEKIKARRRILGIDEKTLAKEEKQVEDMDHEDENTIKLPAITGEEVENWDEETEERKTVQKLEEKTIETLKEGMNPILKGLLAKIIYNNAIQAIPDDLDFRAKFVDYYGLFTDTEEDRDYIFDTIRRDMNDDPFARAYLAKRHLFAKQEDDASSRPSDADQSKQKHISVSDPAFVPAMKACVDEFNAAVQELSESKIWELYIEFLIQWQRIVNEENLKLYLTKLAYKAFKACQKAECVSERIYILWIRYLSDEDNASQAQAIAMKAVKMYPQCVELWISRIGLAQKEDGKGDRHAKKSLVLTQRILDEPAYGLYEQALKANPEAFPMWSSYNEWLMNQWKDQTYSNEDLHGLYMRACEKVTSLLPSLTMSTDDRNKIKDLILSSYVQWAARAEGIDAARTVYKKIIQNMYPTYEFYRMCVSVEQEYGGDSSDHVEYVYEMATRMDTNKEGTYLSYLSYLYSKKKFQKANHVYWKAVKEVSDKNAFEIQFQKIKQGEQVVDER</sequence>
<evidence type="ECO:0000256" key="4">
    <source>
        <dbReference type="ARBA" id="ARBA00022737"/>
    </source>
</evidence>
<dbReference type="InterPro" id="IPR013949">
    <property type="entry name" value="Utp6"/>
</dbReference>
<accession>A0A8H7EST7</accession>
<evidence type="ECO:0000313" key="8">
    <source>
        <dbReference type="EMBL" id="KAF7731784.1"/>
    </source>
</evidence>
<dbReference type="Pfam" id="PF08640">
    <property type="entry name" value="U3_assoc_6"/>
    <property type="match status" value="1"/>
</dbReference>
<dbReference type="GO" id="GO:0030515">
    <property type="term" value="F:snoRNA binding"/>
    <property type="evidence" value="ECO:0007669"/>
    <property type="project" value="InterPro"/>
</dbReference>
<evidence type="ECO:0000259" key="7">
    <source>
        <dbReference type="Pfam" id="PF24892"/>
    </source>
</evidence>
<dbReference type="GO" id="GO:0000462">
    <property type="term" value="P:maturation of SSU-rRNA from tricistronic rRNA transcript (SSU-rRNA, 5.8S rRNA, LSU-rRNA)"/>
    <property type="evidence" value="ECO:0007669"/>
    <property type="project" value="InterPro"/>
</dbReference>
<keyword evidence="3" id="KW-0698">rRNA processing</keyword>
<dbReference type="GO" id="GO:0034388">
    <property type="term" value="C:Pwp2p-containing subcomplex of 90S preribosome"/>
    <property type="evidence" value="ECO:0007669"/>
    <property type="project" value="TreeGrafter"/>
</dbReference>
<feature type="domain" description="U3 small nucleolar RNA-associated protein 6 homolog C-terminal" evidence="7">
    <location>
        <begin position="375"/>
        <end position="478"/>
    </location>
</feature>
<protein>
    <submittedName>
        <fullName evidence="8">U3 snoRNP protein</fullName>
    </submittedName>
</protein>
<proteinExistence type="inferred from homology"/>
<comment type="similarity">
    <text evidence="2">Belongs to the UTP6 family.</text>
</comment>
<evidence type="ECO:0000256" key="2">
    <source>
        <dbReference type="ARBA" id="ARBA00010734"/>
    </source>
</evidence>
<reference evidence="8" key="1">
    <citation type="submission" date="2020-01" db="EMBL/GenBank/DDBJ databases">
        <title>Genome Sequencing of Three Apophysomyces-Like Fungal Strains Confirms a Novel Fungal Genus in the Mucoromycota with divergent Burkholderia-like Endosymbiotic Bacteria.</title>
        <authorList>
            <person name="Stajich J.E."/>
            <person name="Macias A.M."/>
            <person name="Carter-House D."/>
            <person name="Lovett B."/>
            <person name="Kasson L.R."/>
            <person name="Berry K."/>
            <person name="Grigoriev I."/>
            <person name="Chang Y."/>
            <person name="Spatafora J."/>
            <person name="Kasson M.T."/>
        </authorList>
    </citation>
    <scope>NUCLEOTIDE SEQUENCE</scope>
    <source>
        <strain evidence="8">NRRL A-21654</strain>
    </source>
</reference>
<dbReference type="Proteomes" id="UP000605846">
    <property type="component" value="Unassembled WGS sequence"/>
</dbReference>
<dbReference type="InterPro" id="IPR056907">
    <property type="entry name" value="UTP6_C"/>
</dbReference>
<keyword evidence="9" id="KW-1185">Reference proteome</keyword>
<evidence type="ECO:0000313" key="9">
    <source>
        <dbReference type="Proteomes" id="UP000605846"/>
    </source>
</evidence>
<dbReference type="GO" id="GO:0032040">
    <property type="term" value="C:small-subunit processome"/>
    <property type="evidence" value="ECO:0007669"/>
    <property type="project" value="TreeGrafter"/>
</dbReference>
<dbReference type="Pfam" id="PF24892">
    <property type="entry name" value="UTP6_C"/>
    <property type="match status" value="1"/>
</dbReference>
<dbReference type="AlphaFoldDB" id="A0A8H7EST7"/>
<evidence type="ECO:0000256" key="5">
    <source>
        <dbReference type="ARBA" id="ARBA00023242"/>
    </source>
</evidence>
<evidence type="ECO:0000256" key="1">
    <source>
        <dbReference type="ARBA" id="ARBA00004604"/>
    </source>
</evidence>
<dbReference type="OrthoDB" id="28112at2759"/>
<dbReference type="InterPro" id="IPR055347">
    <property type="entry name" value="UTP6_N"/>
</dbReference>
<feature type="domain" description="U3 small nucleolar RNA-associated protein 6 N-terminal" evidence="6">
    <location>
        <begin position="9"/>
        <end position="96"/>
    </location>
</feature>
<gene>
    <name evidence="8" type="primary">UTP6</name>
    <name evidence="8" type="ORF">EC973_008299</name>
</gene>
<dbReference type="SMART" id="SM00386">
    <property type="entry name" value="HAT"/>
    <property type="match status" value="7"/>
</dbReference>
<organism evidence="8 9">
    <name type="scientific">Apophysomyces ossiformis</name>
    <dbReference type="NCBI Taxonomy" id="679940"/>
    <lineage>
        <taxon>Eukaryota</taxon>
        <taxon>Fungi</taxon>
        <taxon>Fungi incertae sedis</taxon>
        <taxon>Mucoromycota</taxon>
        <taxon>Mucoromycotina</taxon>
        <taxon>Mucoromycetes</taxon>
        <taxon>Mucorales</taxon>
        <taxon>Mucorineae</taxon>
        <taxon>Mucoraceae</taxon>
        <taxon>Apophysomyces</taxon>
    </lineage>
</organism>
<dbReference type="InterPro" id="IPR003107">
    <property type="entry name" value="HAT"/>
</dbReference>
<comment type="subcellular location">
    <subcellularLocation>
        <location evidence="1">Nucleus</location>
        <location evidence="1">Nucleolus</location>
    </subcellularLocation>
</comment>
<comment type="caution">
    <text evidence="8">The sequence shown here is derived from an EMBL/GenBank/DDBJ whole genome shotgun (WGS) entry which is preliminary data.</text>
</comment>
<name>A0A8H7EST7_9FUNG</name>
<dbReference type="Gene3D" id="1.25.40.10">
    <property type="entry name" value="Tetratricopeptide repeat domain"/>
    <property type="match status" value="2"/>
</dbReference>
<dbReference type="InterPro" id="IPR011990">
    <property type="entry name" value="TPR-like_helical_dom_sf"/>
</dbReference>
<keyword evidence="5" id="KW-0539">Nucleus</keyword>
<dbReference type="EMBL" id="JABAYA010000007">
    <property type="protein sequence ID" value="KAF7731784.1"/>
    <property type="molecule type" value="Genomic_DNA"/>
</dbReference>
<keyword evidence="4" id="KW-0677">Repeat</keyword>
<evidence type="ECO:0000256" key="3">
    <source>
        <dbReference type="ARBA" id="ARBA00022552"/>
    </source>
</evidence>